<reference evidence="1 2" key="1">
    <citation type="submission" date="2017-12" db="EMBL/GenBank/DDBJ databases">
        <title>Chromulinavorax destructans is a abundant pathogen of dominant heterotrophic picoflagllates.</title>
        <authorList>
            <person name="Deeg C.M."/>
            <person name="Zimmer M."/>
            <person name="Suttle C.A."/>
        </authorList>
    </citation>
    <scope>NUCLEOTIDE SEQUENCE [LARGE SCALE GENOMIC DNA]</scope>
    <source>
        <strain evidence="1 2">SeV1</strain>
    </source>
</reference>
<dbReference type="AlphaFoldDB" id="A0A345ZC39"/>
<proteinExistence type="predicted"/>
<dbReference type="Proteomes" id="UP000254834">
    <property type="component" value="Chromosome"/>
</dbReference>
<protein>
    <submittedName>
        <fullName evidence="1">Uncharacterized protein</fullName>
    </submittedName>
</protein>
<gene>
    <name evidence="1" type="ORF">C0J27_03875</name>
</gene>
<sequence length="224" mass="24880">MLIMFIQSFLVQAIFIGINESTSQNSFLGQTVNACSNKNYNCSNETISGILNVDFFSPQNYGKQLYIFNDFIYWVGAQNKAEEYAHTVQRFSGSALDKKMDDDFPVPGTYMIVLGTSDYLKKIIAPTKTCPSGQWLMMAQLKYNNGKMIYAWSQDSICLAPKDSFSLQISSDADNTIPFSSNVTTPPAAPDAQGIDWMKDTGPDAAMYNKASKSARKIRLVKSS</sequence>
<evidence type="ECO:0000313" key="2">
    <source>
        <dbReference type="Proteomes" id="UP000254834"/>
    </source>
</evidence>
<dbReference type="EMBL" id="CP025544">
    <property type="protein sequence ID" value="AXK60856.1"/>
    <property type="molecule type" value="Genomic_DNA"/>
</dbReference>
<keyword evidence="2" id="KW-1185">Reference proteome</keyword>
<dbReference type="KEGG" id="cdes:C0J27_03875"/>
<accession>A0A345ZC39</accession>
<evidence type="ECO:0000313" key="1">
    <source>
        <dbReference type="EMBL" id="AXK60856.1"/>
    </source>
</evidence>
<name>A0A345ZC39_9BACT</name>
<organism evidence="1 2">
    <name type="scientific">Candidatus Chromulinivorax destructor</name>
    <dbReference type="NCBI Taxonomy" id="2066483"/>
    <lineage>
        <taxon>Bacteria</taxon>
        <taxon>Candidatus Babelota</taxon>
        <taxon>Candidatus Babeliae</taxon>
        <taxon>Candidatus Babeliales</taxon>
        <taxon>Candidatus Chromulinivoraceae</taxon>
        <taxon>Candidatus Chromulinivorax</taxon>
    </lineage>
</organism>